<dbReference type="EMBL" id="MCGR01000006">
    <property type="protein sequence ID" value="ORY89465.1"/>
    <property type="molecule type" value="Genomic_DNA"/>
</dbReference>
<keyword evidence="9 15" id="KW-0812">Transmembrane</keyword>
<comment type="subcellular location">
    <subcellularLocation>
        <location evidence="1">Membrane</location>
        <topology evidence="1">Multi-pass membrane protein</topology>
    </subcellularLocation>
</comment>
<keyword evidence="10" id="KW-0746">Sphingolipid metabolism</keyword>
<keyword evidence="7 16" id="KW-0808">Transferase</keyword>
<evidence type="ECO:0000256" key="2">
    <source>
        <dbReference type="ARBA" id="ARBA00004760"/>
    </source>
</evidence>
<dbReference type="InParanoid" id="A0A1Y2FZB1"/>
<gene>
    <name evidence="16" type="ORF">BCR35DRAFT_350448</name>
</gene>
<evidence type="ECO:0000256" key="15">
    <source>
        <dbReference type="SAM" id="Phobius"/>
    </source>
</evidence>
<keyword evidence="11 15" id="KW-1133">Transmembrane helix</keyword>
<keyword evidence="6 16" id="KW-0489">Methyltransferase</keyword>
<evidence type="ECO:0000256" key="11">
    <source>
        <dbReference type="ARBA" id="ARBA00022989"/>
    </source>
</evidence>
<feature type="transmembrane region" description="Helical" evidence="15">
    <location>
        <begin position="32"/>
        <end position="49"/>
    </location>
</feature>
<dbReference type="PANTHER" id="PTHR45197">
    <property type="entry name" value="SYNTHASE, PUTATIVE (AFU_ORTHOLOGUE AFUA_7G04190)-RELATED"/>
    <property type="match status" value="1"/>
</dbReference>
<sequence length="484" mass="55599">MAATYDPKVGVRVTNRPAIPNAPMPFESSGSFSNYHLAGIVLAVPYLLTKILPTFYFSFKTWYTLFLILTGLPVTVLYWNIMSKIGGNIRDYGIRPGKPIEDYMTITDPELKALYNGHKKIPIQLFYDSYFENKIELKGDMLELLEYRHDWATFEMTFTLLKYVFTNLIPDVVWHSPSQDEEQVRDHYDRGDDFYEWFLGPRMVYTGGVINDINRKETLEELQDNKLALVCHKLELKPTDTLLDIGCGWGTLAAYAAKNFDCDVTGVTLGKNQTAFGNKRIAANGVEPHKARILCKDYREIGTEKKFTKIVSLEMGEHVGIRNYNSFLNQVYDLLDDDGILVYQISGFRPTWQYEDLIWGLFMNKYVFPGADASCALNWHIHRLEKAGFEIKSVDVLGVHYAATLHRWYENWIVNQEKVKAKYGEKWYRIWLYFLASAVIASRQGGASIFQISAHKNLNAYPRIDAIPSHTSLFFDRGTPSLVV</sequence>
<dbReference type="AlphaFoldDB" id="A0A1Y2FZB1"/>
<keyword evidence="12" id="KW-0443">Lipid metabolism</keyword>
<dbReference type="STRING" id="106004.A0A1Y2FZB1"/>
<comment type="pathway">
    <text evidence="3">Sphingolipid metabolism.</text>
</comment>
<evidence type="ECO:0000313" key="17">
    <source>
        <dbReference type="Proteomes" id="UP000193467"/>
    </source>
</evidence>
<keyword evidence="8" id="KW-0949">S-adenosyl-L-methionine</keyword>
<feature type="transmembrane region" description="Helical" evidence="15">
    <location>
        <begin position="61"/>
        <end position="81"/>
    </location>
</feature>
<evidence type="ECO:0000256" key="8">
    <source>
        <dbReference type="ARBA" id="ARBA00022691"/>
    </source>
</evidence>
<dbReference type="EC" id="2.1.1.317" evidence="14"/>
<comment type="pathway">
    <text evidence="2">Lipid metabolism; sphingolipid metabolism.</text>
</comment>
<evidence type="ECO:0000256" key="7">
    <source>
        <dbReference type="ARBA" id="ARBA00022679"/>
    </source>
</evidence>
<dbReference type="GO" id="GO:0032259">
    <property type="term" value="P:methylation"/>
    <property type="evidence" value="ECO:0007669"/>
    <property type="project" value="UniProtKB-KW"/>
</dbReference>
<dbReference type="Gene3D" id="3.40.50.150">
    <property type="entry name" value="Vaccinia Virus protein VP39"/>
    <property type="match status" value="1"/>
</dbReference>
<dbReference type="InterPro" id="IPR052290">
    <property type="entry name" value="Sphingo_C9-MT"/>
</dbReference>
<reference evidence="16 17" key="1">
    <citation type="submission" date="2016-07" db="EMBL/GenBank/DDBJ databases">
        <title>Pervasive Adenine N6-methylation of Active Genes in Fungi.</title>
        <authorList>
            <consortium name="DOE Joint Genome Institute"/>
            <person name="Mondo S.J."/>
            <person name="Dannebaum R.O."/>
            <person name="Kuo R.C."/>
            <person name="Labutti K."/>
            <person name="Haridas S."/>
            <person name="Kuo A."/>
            <person name="Salamov A."/>
            <person name="Ahrendt S.R."/>
            <person name="Lipzen A."/>
            <person name="Sullivan W."/>
            <person name="Andreopoulos W.B."/>
            <person name="Clum A."/>
            <person name="Lindquist E."/>
            <person name="Daum C."/>
            <person name="Ramamoorthy G.K."/>
            <person name="Gryganskyi A."/>
            <person name="Culley D."/>
            <person name="Magnuson J.K."/>
            <person name="James T.Y."/>
            <person name="O'Malley M.A."/>
            <person name="Stajich J.E."/>
            <person name="Spatafora J.W."/>
            <person name="Visel A."/>
            <person name="Grigoriev I.V."/>
        </authorList>
    </citation>
    <scope>NUCLEOTIDE SEQUENCE [LARGE SCALE GENOMIC DNA]</scope>
    <source>
        <strain evidence="16 17">62-1032</strain>
    </source>
</reference>
<organism evidence="16 17">
    <name type="scientific">Leucosporidium creatinivorum</name>
    <dbReference type="NCBI Taxonomy" id="106004"/>
    <lineage>
        <taxon>Eukaryota</taxon>
        <taxon>Fungi</taxon>
        <taxon>Dikarya</taxon>
        <taxon>Basidiomycota</taxon>
        <taxon>Pucciniomycotina</taxon>
        <taxon>Microbotryomycetes</taxon>
        <taxon>Leucosporidiales</taxon>
        <taxon>Leucosporidium</taxon>
    </lineage>
</organism>
<accession>A0A1Y2FZB1</accession>
<proteinExistence type="inferred from homology"/>
<dbReference type="GO" id="GO:0008168">
    <property type="term" value="F:methyltransferase activity"/>
    <property type="evidence" value="ECO:0007669"/>
    <property type="project" value="UniProtKB-KW"/>
</dbReference>
<evidence type="ECO:0000256" key="4">
    <source>
        <dbReference type="ARBA" id="ARBA00010815"/>
    </source>
</evidence>
<comment type="caution">
    <text evidence="16">The sequence shown here is derived from an EMBL/GenBank/DDBJ whole genome shotgun (WGS) entry which is preliminary data.</text>
</comment>
<evidence type="ECO:0000256" key="12">
    <source>
        <dbReference type="ARBA" id="ARBA00023098"/>
    </source>
</evidence>
<dbReference type="SUPFAM" id="SSF53335">
    <property type="entry name" value="S-adenosyl-L-methionine-dependent methyltransferases"/>
    <property type="match status" value="1"/>
</dbReference>
<keyword evidence="5" id="KW-0444">Lipid biosynthesis</keyword>
<evidence type="ECO:0000256" key="6">
    <source>
        <dbReference type="ARBA" id="ARBA00022603"/>
    </source>
</evidence>
<evidence type="ECO:0000256" key="13">
    <source>
        <dbReference type="ARBA" id="ARBA00023136"/>
    </source>
</evidence>
<evidence type="ECO:0000256" key="14">
    <source>
        <dbReference type="ARBA" id="ARBA00039020"/>
    </source>
</evidence>
<protein>
    <recommendedName>
        <fullName evidence="14">sphingolipid C(9)-methyltransferase</fullName>
        <ecNumber evidence="14">2.1.1.317</ecNumber>
    </recommendedName>
</protein>
<dbReference type="OrthoDB" id="412182at2759"/>
<evidence type="ECO:0000256" key="3">
    <source>
        <dbReference type="ARBA" id="ARBA00004991"/>
    </source>
</evidence>
<keyword evidence="17" id="KW-1185">Reference proteome</keyword>
<evidence type="ECO:0000256" key="5">
    <source>
        <dbReference type="ARBA" id="ARBA00022516"/>
    </source>
</evidence>
<evidence type="ECO:0000313" key="16">
    <source>
        <dbReference type="EMBL" id="ORY89465.1"/>
    </source>
</evidence>
<comment type="similarity">
    <text evidence="4">Belongs to the CFA/CMAS family.</text>
</comment>
<keyword evidence="13 15" id="KW-0472">Membrane</keyword>
<dbReference type="PANTHER" id="PTHR45197:SF1">
    <property type="entry name" value="SPHINGOLIPID C9-METHYLTRANSFERASE A-RELATED"/>
    <property type="match status" value="1"/>
</dbReference>
<dbReference type="GO" id="GO:0006665">
    <property type="term" value="P:sphingolipid metabolic process"/>
    <property type="evidence" value="ECO:0007669"/>
    <property type="project" value="UniProtKB-KW"/>
</dbReference>
<evidence type="ECO:0000256" key="10">
    <source>
        <dbReference type="ARBA" id="ARBA00022919"/>
    </source>
</evidence>
<dbReference type="Pfam" id="PF02353">
    <property type="entry name" value="CMAS"/>
    <property type="match status" value="1"/>
</dbReference>
<dbReference type="InterPro" id="IPR029063">
    <property type="entry name" value="SAM-dependent_MTases_sf"/>
</dbReference>
<dbReference type="Proteomes" id="UP000193467">
    <property type="component" value="Unassembled WGS sequence"/>
</dbReference>
<dbReference type="CDD" id="cd02440">
    <property type="entry name" value="AdoMet_MTases"/>
    <property type="match status" value="1"/>
</dbReference>
<dbReference type="GO" id="GO:0016020">
    <property type="term" value="C:membrane"/>
    <property type="evidence" value="ECO:0007669"/>
    <property type="project" value="UniProtKB-SubCell"/>
</dbReference>
<evidence type="ECO:0000256" key="1">
    <source>
        <dbReference type="ARBA" id="ARBA00004141"/>
    </source>
</evidence>
<name>A0A1Y2FZB1_9BASI</name>
<evidence type="ECO:0000256" key="9">
    <source>
        <dbReference type="ARBA" id="ARBA00022692"/>
    </source>
</evidence>